<evidence type="ECO:0000313" key="9">
    <source>
        <dbReference type="EMBL" id="SLN57255.1"/>
    </source>
</evidence>
<comment type="similarity">
    <text evidence="2 8">Belongs to the 4-toluene sulfonate uptake permease (TSUP) (TC 2.A.102) family.</text>
</comment>
<evidence type="ECO:0000256" key="3">
    <source>
        <dbReference type="ARBA" id="ARBA00022448"/>
    </source>
</evidence>
<evidence type="ECO:0000256" key="5">
    <source>
        <dbReference type="ARBA" id="ARBA00022692"/>
    </source>
</evidence>
<dbReference type="InterPro" id="IPR052017">
    <property type="entry name" value="TSUP"/>
</dbReference>
<feature type="transmembrane region" description="Helical" evidence="8">
    <location>
        <begin position="36"/>
        <end position="62"/>
    </location>
</feature>
<feature type="transmembrane region" description="Helical" evidence="8">
    <location>
        <begin position="107"/>
        <end position="122"/>
    </location>
</feature>
<keyword evidence="6 8" id="KW-1133">Transmembrane helix</keyword>
<evidence type="ECO:0000256" key="2">
    <source>
        <dbReference type="ARBA" id="ARBA00009142"/>
    </source>
</evidence>
<protein>
    <recommendedName>
        <fullName evidence="8">Probable membrane transporter protein</fullName>
    </recommendedName>
</protein>
<dbReference type="Pfam" id="PF01925">
    <property type="entry name" value="TauE"/>
    <property type="match status" value="1"/>
</dbReference>
<feature type="transmembrane region" description="Helical" evidence="8">
    <location>
        <begin position="7"/>
        <end position="30"/>
    </location>
</feature>
<keyword evidence="7 8" id="KW-0472">Membrane</keyword>
<keyword evidence="5 8" id="KW-0812">Transmembrane</keyword>
<evidence type="ECO:0000256" key="6">
    <source>
        <dbReference type="ARBA" id="ARBA00022989"/>
    </source>
</evidence>
<evidence type="ECO:0000256" key="1">
    <source>
        <dbReference type="ARBA" id="ARBA00004651"/>
    </source>
</evidence>
<sequence length="253" mass="26645">MERLIEVIFNGLPVESGLLMAGMSLASSFITASMGIGGGVLLLAVMASLFPPLALIPVHGVIQLGSNAFRAVLMLAHAQWRVVATFAAGSVLGVVIGGSVAVRLEPAVVQIGIGAFVLWSVFRTPPAWLAKAGGLTGLASSFLTMFFGATGPFVANYVKSLTLPRQAHVGTHAVLMTIQHSLKSLTFGFLGFAFGPWAGFILLMIAMGFLGTVLGKRVLMRLDDRQFRRALNLALVLISARLIWRGASTLLAG</sequence>
<dbReference type="EMBL" id="FWFN01000005">
    <property type="protein sequence ID" value="SLN57255.1"/>
    <property type="molecule type" value="Genomic_DNA"/>
</dbReference>
<feature type="transmembrane region" description="Helical" evidence="8">
    <location>
        <begin position="134"/>
        <end position="155"/>
    </location>
</feature>
<dbReference type="PANTHER" id="PTHR30269">
    <property type="entry name" value="TRANSMEMBRANE PROTEIN YFCA"/>
    <property type="match status" value="1"/>
</dbReference>
<comment type="subcellular location">
    <subcellularLocation>
        <location evidence="1 8">Cell membrane</location>
        <topology evidence="1 8">Multi-pass membrane protein</topology>
    </subcellularLocation>
</comment>
<dbReference type="PANTHER" id="PTHR30269:SF37">
    <property type="entry name" value="MEMBRANE TRANSPORTER PROTEIN"/>
    <property type="match status" value="1"/>
</dbReference>
<dbReference type="InterPro" id="IPR002781">
    <property type="entry name" value="TM_pro_TauE-like"/>
</dbReference>
<dbReference type="Proteomes" id="UP000193963">
    <property type="component" value="Unassembled WGS sequence"/>
</dbReference>
<keyword evidence="10" id="KW-1185">Reference proteome</keyword>
<proteinExistence type="inferred from homology"/>
<dbReference type="GO" id="GO:0005886">
    <property type="term" value="C:plasma membrane"/>
    <property type="evidence" value="ECO:0007669"/>
    <property type="project" value="UniProtKB-SubCell"/>
</dbReference>
<keyword evidence="3" id="KW-0813">Transport</keyword>
<evidence type="ECO:0000256" key="7">
    <source>
        <dbReference type="ARBA" id="ARBA00023136"/>
    </source>
</evidence>
<feature type="transmembrane region" description="Helical" evidence="8">
    <location>
        <begin position="82"/>
        <end position="101"/>
    </location>
</feature>
<gene>
    <name evidence="9" type="ORF">PSM7751_02859</name>
</gene>
<keyword evidence="4 8" id="KW-1003">Cell membrane</keyword>
<feature type="transmembrane region" description="Helical" evidence="8">
    <location>
        <begin position="185"/>
        <end position="210"/>
    </location>
</feature>
<organism evidence="9 10">
    <name type="scientific">Pseudooceanicola marinus</name>
    <dbReference type="NCBI Taxonomy" id="396013"/>
    <lineage>
        <taxon>Bacteria</taxon>
        <taxon>Pseudomonadati</taxon>
        <taxon>Pseudomonadota</taxon>
        <taxon>Alphaproteobacteria</taxon>
        <taxon>Rhodobacterales</taxon>
        <taxon>Paracoccaceae</taxon>
        <taxon>Pseudooceanicola</taxon>
    </lineage>
</organism>
<dbReference type="RefSeq" id="WP_085888879.1">
    <property type="nucleotide sequence ID" value="NZ_FWFN01000005.1"/>
</dbReference>
<reference evidence="9 10" key="1">
    <citation type="submission" date="2017-03" db="EMBL/GenBank/DDBJ databases">
        <authorList>
            <person name="Afonso C.L."/>
            <person name="Miller P.J."/>
            <person name="Scott M.A."/>
            <person name="Spackman E."/>
            <person name="Goraichik I."/>
            <person name="Dimitrov K.M."/>
            <person name="Suarez D.L."/>
            <person name="Swayne D.E."/>
        </authorList>
    </citation>
    <scope>NUCLEOTIDE SEQUENCE [LARGE SCALE GENOMIC DNA]</scope>
    <source>
        <strain evidence="9 10">CECT 7751</strain>
    </source>
</reference>
<evidence type="ECO:0000256" key="8">
    <source>
        <dbReference type="RuleBase" id="RU363041"/>
    </source>
</evidence>
<name>A0A1X6ZPI5_9RHOB</name>
<dbReference type="AlphaFoldDB" id="A0A1X6ZPI5"/>
<evidence type="ECO:0000256" key="4">
    <source>
        <dbReference type="ARBA" id="ARBA00022475"/>
    </source>
</evidence>
<evidence type="ECO:0000313" key="10">
    <source>
        <dbReference type="Proteomes" id="UP000193963"/>
    </source>
</evidence>
<dbReference type="OrthoDB" id="8478323at2"/>
<accession>A0A1X6ZPI5</accession>